<name>A0A518BWW5_9BACT</name>
<gene>
    <name evidence="1" type="ORF">Pan265_13200</name>
</gene>
<accession>A0A518BWW5</accession>
<dbReference type="RefSeq" id="WP_145445618.1">
    <property type="nucleotide sequence ID" value="NZ_CP036280.1"/>
</dbReference>
<dbReference type="EMBL" id="CP036280">
    <property type="protein sequence ID" value="QDU71470.1"/>
    <property type="molecule type" value="Genomic_DNA"/>
</dbReference>
<proteinExistence type="predicted"/>
<dbReference type="SUPFAM" id="SSF48239">
    <property type="entry name" value="Terpenoid cyclases/Protein prenyltransferases"/>
    <property type="match status" value="1"/>
</dbReference>
<protein>
    <submittedName>
        <fullName evidence="1">Uncharacterized protein</fullName>
    </submittedName>
</protein>
<sequence>MQKQRDRLEQLFEGLYQWLGRLYVPDQHGFVYQLSSLENPERFSPDLESTAQALIILHRSGLTEHLPDETRLGVAEFFNRHQHPDGYFRAPGGPDHNTDRMLGRYLSYATGVLDSLGVEPRYPLPRQLRGEGQDRLPLDENALRAWVDQRSWDNPWRAIDEISARAQIISVLPEPARTDAGNILLDCLDAMQNPGDGLWGGGEPYVRVSGGFKASLVYRNRRPMPRPERIYDTTMNCLRQQRANRVTWVSNLLNLILSVRPHLDHKIPARDREDLVRISIDNLSTCRREDGGFSIESKGSWPAPNDGIVLGHGRVEGDMNSAALALQVWFNLLDLMGLEPRPPASAEGFRAAMPERLTAR</sequence>
<dbReference type="KEGG" id="mcad:Pan265_13200"/>
<dbReference type="OrthoDB" id="199854at2"/>
<dbReference type="Proteomes" id="UP000320386">
    <property type="component" value="Chromosome"/>
</dbReference>
<organism evidence="1 2">
    <name type="scientific">Mucisphaera calidilacus</name>
    <dbReference type="NCBI Taxonomy" id="2527982"/>
    <lineage>
        <taxon>Bacteria</taxon>
        <taxon>Pseudomonadati</taxon>
        <taxon>Planctomycetota</taxon>
        <taxon>Phycisphaerae</taxon>
        <taxon>Phycisphaerales</taxon>
        <taxon>Phycisphaeraceae</taxon>
        <taxon>Mucisphaera</taxon>
    </lineage>
</organism>
<reference evidence="1 2" key="1">
    <citation type="submission" date="2019-02" db="EMBL/GenBank/DDBJ databases">
        <title>Deep-cultivation of Planctomycetes and their phenomic and genomic characterization uncovers novel biology.</title>
        <authorList>
            <person name="Wiegand S."/>
            <person name="Jogler M."/>
            <person name="Boedeker C."/>
            <person name="Pinto D."/>
            <person name="Vollmers J."/>
            <person name="Rivas-Marin E."/>
            <person name="Kohn T."/>
            <person name="Peeters S.H."/>
            <person name="Heuer A."/>
            <person name="Rast P."/>
            <person name="Oberbeckmann S."/>
            <person name="Bunk B."/>
            <person name="Jeske O."/>
            <person name="Meyerdierks A."/>
            <person name="Storesund J.E."/>
            <person name="Kallscheuer N."/>
            <person name="Luecker S."/>
            <person name="Lage O.M."/>
            <person name="Pohl T."/>
            <person name="Merkel B.J."/>
            <person name="Hornburger P."/>
            <person name="Mueller R.-W."/>
            <person name="Bruemmer F."/>
            <person name="Labrenz M."/>
            <person name="Spormann A.M."/>
            <person name="Op den Camp H."/>
            <person name="Overmann J."/>
            <person name="Amann R."/>
            <person name="Jetten M.S.M."/>
            <person name="Mascher T."/>
            <person name="Medema M.H."/>
            <person name="Devos D.P."/>
            <person name="Kaster A.-K."/>
            <person name="Ovreas L."/>
            <person name="Rohde M."/>
            <person name="Galperin M.Y."/>
            <person name="Jogler C."/>
        </authorList>
    </citation>
    <scope>NUCLEOTIDE SEQUENCE [LARGE SCALE GENOMIC DNA]</scope>
    <source>
        <strain evidence="1 2">Pan265</strain>
    </source>
</reference>
<evidence type="ECO:0000313" key="1">
    <source>
        <dbReference type="EMBL" id="QDU71470.1"/>
    </source>
</evidence>
<evidence type="ECO:0000313" key="2">
    <source>
        <dbReference type="Proteomes" id="UP000320386"/>
    </source>
</evidence>
<dbReference type="InterPro" id="IPR008930">
    <property type="entry name" value="Terpenoid_cyclase/PrenylTrfase"/>
</dbReference>
<dbReference type="AlphaFoldDB" id="A0A518BWW5"/>
<keyword evidence="2" id="KW-1185">Reference proteome</keyword>